<dbReference type="GO" id="GO:0005634">
    <property type="term" value="C:nucleus"/>
    <property type="evidence" value="ECO:0007669"/>
    <property type="project" value="TreeGrafter"/>
</dbReference>
<dbReference type="OrthoDB" id="5984255at2759"/>
<dbReference type="AlphaFoldDB" id="A0A0M3K1A9"/>
<proteinExistence type="predicted"/>
<name>A0A0M3K1A9_ANISI</name>
<feature type="domain" description="MADF" evidence="2">
    <location>
        <begin position="15"/>
        <end position="131"/>
    </location>
</feature>
<evidence type="ECO:0000313" key="4">
    <source>
        <dbReference type="Proteomes" id="UP000267096"/>
    </source>
</evidence>
<dbReference type="GO" id="GO:0006357">
    <property type="term" value="P:regulation of transcription by RNA polymerase II"/>
    <property type="evidence" value="ECO:0007669"/>
    <property type="project" value="TreeGrafter"/>
</dbReference>
<dbReference type="PANTHER" id="PTHR12243">
    <property type="entry name" value="MADF DOMAIN TRANSCRIPTION FACTOR"/>
    <property type="match status" value="1"/>
</dbReference>
<accession>A0A0M3K1A9</accession>
<dbReference type="EMBL" id="UYRR01031599">
    <property type="protein sequence ID" value="VDK51312.1"/>
    <property type="molecule type" value="Genomic_DNA"/>
</dbReference>
<reference evidence="5" key="1">
    <citation type="submission" date="2016-04" db="UniProtKB">
        <authorList>
            <consortium name="WormBaseParasite"/>
        </authorList>
    </citation>
    <scope>IDENTIFICATION</scope>
</reference>
<dbReference type="InterPro" id="IPR006578">
    <property type="entry name" value="MADF-dom"/>
</dbReference>
<feature type="compositionally biased region" description="Basic and acidic residues" evidence="1">
    <location>
        <begin position="169"/>
        <end position="189"/>
    </location>
</feature>
<keyword evidence="4" id="KW-1185">Reference proteome</keyword>
<dbReference type="Proteomes" id="UP000267096">
    <property type="component" value="Unassembled WGS sequence"/>
</dbReference>
<dbReference type="PROSITE" id="PS51029">
    <property type="entry name" value="MADF"/>
    <property type="match status" value="1"/>
</dbReference>
<reference evidence="3 4" key="2">
    <citation type="submission" date="2018-11" db="EMBL/GenBank/DDBJ databases">
        <authorList>
            <consortium name="Pathogen Informatics"/>
        </authorList>
    </citation>
    <scope>NUCLEOTIDE SEQUENCE [LARGE SCALE GENOMIC DNA]</scope>
</reference>
<dbReference type="InterPro" id="IPR039353">
    <property type="entry name" value="TF_Adf1"/>
</dbReference>
<evidence type="ECO:0000256" key="1">
    <source>
        <dbReference type="SAM" id="MobiDB-lite"/>
    </source>
</evidence>
<organism evidence="5">
    <name type="scientific">Anisakis simplex</name>
    <name type="common">Herring worm</name>
    <dbReference type="NCBI Taxonomy" id="6269"/>
    <lineage>
        <taxon>Eukaryota</taxon>
        <taxon>Metazoa</taxon>
        <taxon>Ecdysozoa</taxon>
        <taxon>Nematoda</taxon>
        <taxon>Chromadorea</taxon>
        <taxon>Rhabditida</taxon>
        <taxon>Spirurina</taxon>
        <taxon>Ascaridomorpha</taxon>
        <taxon>Ascaridoidea</taxon>
        <taxon>Anisakidae</taxon>
        <taxon>Anisakis</taxon>
        <taxon>Anisakis simplex complex</taxon>
    </lineage>
</organism>
<sequence>MESTKGGRNSTFNDSIVREVRRKPIVFDPSHPLHANSLKKQEAWNEIAANLDEQGARLNGLASDLMVRGLSAIHIDYSRYSPGLISVETVKTRWRTLRDRYTKERRRISLNGGESSFSYYTDLNFLDQCINDGRLDIGMIIVWRQNSVTVSSAVKLEAFEQASDAGDELDSKNDDNPRTEAEEVSHADDLEPSISRIGASADRHLSVQQQTRPNSGSESGAVSDPVIIDDNGPPKKRFRSAPLTISAECSSSSSAVDTLADALLGSAGAFMRSADALQRLVDSRPTSTAHRSSVAADAQRDADECFADFVCMSLKAIDNESRVHARIAIIHALAQFQT</sequence>
<dbReference type="PANTHER" id="PTHR12243:SF67">
    <property type="entry name" value="COREPRESSOR OF PANGOLIN, ISOFORM A-RELATED"/>
    <property type="match status" value="1"/>
</dbReference>
<dbReference type="SMART" id="SM00595">
    <property type="entry name" value="MADF"/>
    <property type="match status" value="1"/>
</dbReference>
<evidence type="ECO:0000313" key="3">
    <source>
        <dbReference type="EMBL" id="VDK51312.1"/>
    </source>
</evidence>
<gene>
    <name evidence="3" type="ORF">ASIM_LOCUS14058</name>
</gene>
<feature type="compositionally biased region" description="Polar residues" evidence="1">
    <location>
        <begin position="206"/>
        <end position="220"/>
    </location>
</feature>
<evidence type="ECO:0000259" key="2">
    <source>
        <dbReference type="PROSITE" id="PS51029"/>
    </source>
</evidence>
<dbReference type="Pfam" id="PF10545">
    <property type="entry name" value="MADF_DNA_bdg"/>
    <property type="match status" value="1"/>
</dbReference>
<dbReference type="GO" id="GO:0005667">
    <property type="term" value="C:transcription regulator complex"/>
    <property type="evidence" value="ECO:0007669"/>
    <property type="project" value="TreeGrafter"/>
</dbReference>
<evidence type="ECO:0000313" key="5">
    <source>
        <dbReference type="WBParaSite" id="ASIM_0001464801-mRNA-1"/>
    </source>
</evidence>
<protein>
    <submittedName>
        <fullName evidence="5">MADF domain-containing protein</fullName>
    </submittedName>
</protein>
<feature type="region of interest" description="Disordered" evidence="1">
    <location>
        <begin position="163"/>
        <end position="235"/>
    </location>
</feature>
<dbReference type="WBParaSite" id="ASIM_0001464801-mRNA-1">
    <property type="protein sequence ID" value="ASIM_0001464801-mRNA-1"/>
    <property type="gene ID" value="ASIM_0001464801"/>
</dbReference>